<feature type="region of interest" description="Disordered" evidence="1">
    <location>
        <begin position="119"/>
        <end position="144"/>
    </location>
</feature>
<name>A0A922SL16_SPOEX</name>
<dbReference type="Proteomes" id="UP000814243">
    <property type="component" value="Unassembled WGS sequence"/>
</dbReference>
<keyword evidence="2" id="KW-0472">Membrane</keyword>
<organism evidence="3 4">
    <name type="scientific">Spodoptera exigua</name>
    <name type="common">Beet armyworm</name>
    <name type="synonym">Noctua fulgens</name>
    <dbReference type="NCBI Taxonomy" id="7107"/>
    <lineage>
        <taxon>Eukaryota</taxon>
        <taxon>Metazoa</taxon>
        <taxon>Ecdysozoa</taxon>
        <taxon>Arthropoda</taxon>
        <taxon>Hexapoda</taxon>
        <taxon>Insecta</taxon>
        <taxon>Pterygota</taxon>
        <taxon>Neoptera</taxon>
        <taxon>Endopterygota</taxon>
        <taxon>Lepidoptera</taxon>
        <taxon>Glossata</taxon>
        <taxon>Ditrysia</taxon>
        <taxon>Noctuoidea</taxon>
        <taxon>Noctuidae</taxon>
        <taxon>Amphipyrinae</taxon>
        <taxon>Spodoptera</taxon>
    </lineage>
</organism>
<gene>
    <name evidence="3" type="ORF">HF086_006324</name>
</gene>
<comment type="caution">
    <text evidence="3">The sequence shown here is derived from an EMBL/GenBank/DDBJ whole genome shotgun (WGS) entry which is preliminary data.</text>
</comment>
<keyword evidence="2" id="KW-1133">Transmembrane helix</keyword>
<feature type="compositionally biased region" description="Basic and acidic residues" evidence="1">
    <location>
        <begin position="135"/>
        <end position="144"/>
    </location>
</feature>
<feature type="region of interest" description="Disordered" evidence="1">
    <location>
        <begin position="1"/>
        <end position="33"/>
    </location>
</feature>
<accession>A0A922SL16</accession>
<evidence type="ECO:0000313" key="4">
    <source>
        <dbReference type="Proteomes" id="UP000814243"/>
    </source>
</evidence>
<feature type="transmembrane region" description="Helical" evidence="2">
    <location>
        <begin position="45"/>
        <end position="66"/>
    </location>
</feature>
<feature type="compositionally biased region" description="Basic and acidic residues" evidence="1">
    <location>
        <begin position="10"/>
        <end position="33"/>
    </location>
</feature>
<reference evidence="3" key="1">
    <citation type="journal article" date="2021" name="G3 (Bethesda)">
        <title>Genome and transcriptome analysis of the beet armyworm Spodoptera exigua reveals targets for pest control. .</title>
        <authorList>
            <person name="Simon S."/>
            <person name="Breeschoten T."/>
            <person name="Jansen H.J."/>
            <person name="Dirks R.P."/>
            <person name="Schranz M.E."/>
            <person name="Ros V.I.D."/>
        </authorList>
    </citation>
    <scope>NUCLEOTIDE SEQUENCE</scope>
    <source>
        <strain evidence="3">TB_SE_WUR_2020</strain>
    </source>
</reference>
<sequence length="144" mass="15939">MDGIQMEPIGKYKADRNGSAKDTDKAREARELRDAPVAVCSQRRALCLTVVLFSAMFATALIIVYASPQSGEVSIDFKVDRDTTFVVLNVRDMNVTERALFKSGGSLGPKVAKTLEYPQADQRETPSEVQLHPESPFHHEIGEE</sequence>
<dbReference type="AlphaFoldDB" id="A0A922SL16"/>
<proteinExistence type="predicted"/>
<evidence type="ECO:0000256" key="1">
    <source>
        <dbReference type="SAM" id="MobiDB-lite"/>
    </source>
</evidence>
<protein>
    <submittedName>
        <fullName evidence="3">Uncharacterized protein</fullName>
    </submittedName>
</protein>
<keyword evidence="2" id="KW-0812">Transmembrane</keyword>
<evidence type="ECO:0000313" key="3">
    <source>
        <dbReference type="EMBL" id="KAH9641044.1"/>
    </source>
</evidence>
<dbReference type="EMBL" id="JACEFF010000258">
    <property type="protein sequence ID" value="KAH9641044.1"/>
    <property type="molecule type" value="Genomic_DNA"/>
</dbReference>
<evidence type="ECO:0000256" key="2">
    <source>
        <dbReference type="SAM" id="Phobius"/>
    </source>
</evidence>